<feature type="compositionally biased region" description="Polar residues" evidence="11">
    <location>
        <begin position="235"/>
        <end position="246"/>
    </location>
</feature>
<evidence type="ECO:0000256" key="6">
    <source>
        <dbReference type="ARBA" id="ARBA00022729"/>
    </source>
</evidence>
<evidence type="ECO:0000256" key="3">
    <source>
        <dbReference type="ARBA" id="ARBA00022475"/>
    </source>
</evidence>
<accession>A0ABM1KGU5</accession>
<dbReference type="SUPFAM" id="SSF57302">
    <property type="entry name" value="Snake toxin-like"/>
    <property type="match status" value="2"/>
</dbReference>
<reference evidence="15" key="1">
    <citation type="submission" date="2025-08" db="UniProtKB">
        <authorList>
            <consortium name="RefSeq"/>
        </authorList>
    </citation>
    <scope>IDENTIFICATION</scope>
</reference>
<dbReference type="PANTHER" id="PTHR10624">
    <property type="entry name" value="UROKINASE PLASMINOGEN ACTIVATOR SURFACE RECEPTOR-RELATED"/>
    <property type="match status" value="1"/>
</dbReference>
<evidence type="ECO:0000256" key="9">
    <source>
        <dbReference type="ARBA" id="ARBA00023180"/>
    </source>
</evidence>
<keyword evidence="3" id="KW-1003">Cell membrane</keyword>
<evidence type="ECO:0000256" key="1">
    <source>
        <dbReference type="ARBA" id="ARBA00004609"/>
    </source>
</evidence>
<feature type="compositionally biased region" description="Polar residues" evidence="11">
    <location>
        <begin position="309"/>
        <end position="323"/>
    </location>
</feature>
<keyword evidence="10" id="KW-0449">Lipoprotein</keyword>
<dbReference type="Pfam" id="PF00021">
    <property type="entry name" value="UPAR_LY6"/>
    <property type="match status" value="2"/>
</dbReference>
<evidence type="ECO:0000313" key="14">
    <source>
        <dbReference type="Proteomes" id="UP000694871"/>
    </source>
</evidence>
<keyword evidence="8" id="KW-1015">Disulfide bond</keyword>
<feature type="chain" id="PRO_5046844015" evidence="12">
    <location>
        <begin position="32"/>
        <end position="351"/>
    </location>
</feature>
<dbReference type="Gene3D" id="2.10.60.10">
    <property type="entry name" value="CD59"/>
    <property type="match status" value="2"/>
</dbReference>
<evidence type="ECO:0000256" key="7">
    <source>
        <dbReference type="ARBA" id="ARBA00023136"/>
    </source>
</evidence>
<feature type="signal peptide" evidence="12">
    <location>
        <begin position="1"/>
        <end position="31"/>
    </location>
</feature>
<dbReference type="Proteomes" id="UP000694871">
    <property type="component" value="Unplaced"/>
</dbReference>
<feature type="compositionally biased region" description="Polar residues" evidence="11">
    <location>
        <begin position="288"/>
        <end position="298"/>
    </location>
</feature>
<evidence type="ECO:0000259" key="13">
    <source>
        <dbReference type="Pfam" id="PF00021"/>
    </source>
</evidence>
<evidence type="ECO:0000313" key="15">
    <source>
        <dbReference type="RefSeq" id="XP_015272932.1"/>
    </source>
</evidence>
<keyword evidence="4" id="KW-0964">Secreted</keyword>
<evidence type="ECO:0000256" key="12">
    <source>
        <dbReference type="SAM" id="SignalP"/>
    </source>
</evidence>
<feature type="domain" description="UPAR/Ly6" evidence="13">
    <location>
        <begin position="58"/>
        <end position="123"/>
    </location>
</feature>
<evidence type="ECO:0000256" key="8">
    <source>
        <dbReference type="ARBA" id="ARBA00023157"/>
    </source>
</evidence>
<dbReference type="RefSeq" id="XP_015272932.1">
    <property type="nucleotide sequence ID" value="XM_015417446.1"/>
</dbReference>
<organism evidence="14 15">
    <name type="scientific">Gekko japonicus</name>
    <name type="common">Schlegel's Japanese gecko</name>
    <dbReference type="NCBI Taxonomy" id="146911"/>
    <lineage>
        <taxon>Eukaryota</taxon>
        <taxon>Metazoa</taxon>
        <taxon>Chordata</taxon>
        <taxon>Craniata</taxon>
        <taxon>Vertebrata</taxon>
        <taxon>Euteleostomi</taxon>
        <taxon>Lepidosauria</taxon>
        <taxon>Squamata</taxon>
        <taxon>Bifurcata</taxon>
        <taxon>Gekkota</taxon>
        <taxon>Gekkonidae</taxon>
        <taxon>Gekkoninae</taxon>
        <taxon>Gekko</taxon>
    </lineage>
</organism>
<sequence length="351" mass="38180">MEGARLKWRRTTTAALLGLLPFTLLIPGAFALRCHSSAFIGPVSRDPIGHELSLGIFSNCSSSENACAEAILVLSTGETALLVAYRGCATERLKTETGSSTSGHQHLTVHSSVRYCRSDLCNREPIDLDDFKRPDQENASEANSFNRCYSGFKLNTDQDILDRETCGRDQSQCYHGTGSITAGNFTTFFEIKTCQGPSCNVPESQSFGPIELRLRSSCCHGMLCNGKVVASQVQANSTTAPAQNATRPREEDDLTHPTVSPEHSITNDTNDAFAVPEEVTVTPDYESDSNTTAGTRQNPLYDYEENDNDTQSSVSTNNTLNPRASNLGPSMPSLPFDVLLVALGIVILRIW</sequence>
<evidence type="ECO:0000256" key="11">
    <source>
        <dbReference type="SAM" id="MobiDB-lite"/>
    </source>
</evidence>
<keyword evidence="9" id="KW-0325">Glycoprotein</keyword>
<gene>
    <name evidence="15" type="primary">LOC107115688</name>
</gene>
<feature type="domain" description="UPAR/Ly6" evidence="13">
    <location>
        <begin position="147"/>
        <end position="226"/>
    </location>
</feature>
<comment type="subcellular location">
    <subcellularLocation>
        <location evidence="1">Cell membrane</location>
        <topology evidence="1">Lipid-anchor</topology>
        <topology evidence="1">GPI-anchor</topology>
    </subcellularLocation>
    <subcellularLocation>
        <location evidence="2">Secreted</location>
    </subcellularLocation>
</comment>
<dbReference type="InterPro" id="IPR016054">
    <property type="entry name" value="LY6_UPA_recep-like"/>
</dbReference>
<keyword evidence="7" id="KW-0472">Membrane</keyword>
<keyword evidence="6 12" id="KW-0732">Signal</keyword>
<proteinExistence type="predicted"/>
<dbReference type="PANTHER" id="PTHR10624:SF8">
    <property type="entry name" value="LY6_PLAUR DOMAIN-CONTAINING PROTEIN 3"/>
    <property type="match status" value="1"/>
</dbReference>
<feature type="region of interest" description="Disordered" evidence="11">
    <location>
        <begin position="235"/>
        <end position="323"/>
    </location>
</feature>
<dbReference type="InterPro" id="IPR045860">
    <property type="entry name" value="Snake_toxin-like_sf"/>
</dbReference>
<dbReference type="GeneID" id="107115688"/>
<evidence type="ECO:0000256" key="4">
    <source>
        <dbReference type="ARBA" id="ARBA00022525"/>
    </source>
</evidence>
<name>A0ABM1KGU5_GEKJA</name>
<evidence type="ECO:0000256" key="10">
    <source>
        <dbReference type="ARBA" id="ARBA00023288"/>
    </source>
</evidence>
<keyword evidence="14" id="KW-1185">Reference proteome</keyword>
<protein>
    <submittedName>
        <fullName evidence="15">Ly6/PLAUR domain-containing protein 5-like</fullName>
    </submittedName>
</protein>
<keyword evidence="5" id="KW-0336">GPI-anchor</keyword>
<feature type="compositionally biased region" description="Polar residues" evidence="11">
    <location>
        <begin position="257"/>
        <end position="270"/>
    </location>
</feature>
<evidence type="ECO:0000256" key="2">
    <source>
        <dbReference type="ARBA" id="ARBA00004613"/>
    </source>
</evidence>
<evidence type="ECO:0000256" key="5">
    <source>
        <dbReference type="ARBA" id="ARBA00022622"/>
    </source>
</evidence>